<organism evidence="12 13">
    <name type="scientific">Rhizoctonia solani 123E</name>
    <dbReference type="NCBI Taxonomy" id="1423351"/>
    <lineage>
        <taxon>Eukaryota</taxon>
        <taxon>Fungi</taxon>
        <taxon>Dikarya</taxon>
        <taxon>Basidiomycota</taxon>
        <taxon>Agaricomycotina</taxon>
        <taxon>Agaricomycetes</taxon>
        <taxon>Cantharellales</taxon>
        <taxon>Ceratobasidiaceae</taxon>
        <taxon>Rhizoctonia</taxon>
    </lineage>
</organism>
<feature type="compositionally biased region" description="Polar residues" evidence="11">
    <location>
        <begin position="142"/>
        <end position="151"/>
    </location>
</feature>
<dbReference type="PROSITE" id="PS51421">
    <property type="entry name" value="RAS"/>
    <property type="match status" value="1"/>
</dbReference>
<comment type="caution">
    <text evidence="12">The sequence shown here is derived from an EMBL/GenBank/DDBJ whole genome shotgun (WGS) entry which is preliminary data.</text>
</comment>
<evidence type="ECO:0000256" key="11">
    <source>
        <dbReference type="SAM" id="MobiDB-lite"/>
    </source>
</evidence>
<dbReference type="Gene3D" id="3.40.50.300">
    <property type="entry name" value="P-loop containing nucleotide triphosphate hydrolases"/>
    <property type="match status" value="1"/>
</dbReference>
<sequence length="396" mass="42206">MSSQASSSRASSSRASSSHASSSNASSGHASSSQASSGQASSSQASSSEASSSRASSSQASSSRSSQASSSQASTSSTSTTSPQPSLQSSSSEPACSSQPTSPDNNDGENEEPNTPPSGSRKRRLSGGEDTLRPPAKKSGYKSASCSGLTHPSSSRMRLPSSSQAKDDEYERVYGCEEHERVVEEENDKDDEEEEEEVQFGSSTTMQTIKCVVVGDGAVGKTCLLISYTTNKFPSEYVPTVFDNYAVTVMIGDDPYTLGLFDTAGQEDYDRLRPLSYPQTDVFLVCFSVTSPASFENVKEKWFPEVHHHCPGVPCLIVGTQVDLRDDPAVIEKLSRAKQRPVPMEAGERLARELGAVKYVECSALTQKGLKNVFDEAIVAALEPPVVKKKTKCVIV</sequence>
<dbReference type="GO" id="GO:0030010">
    <property type="term" value="P:establishment of cell polarity"/>
    <property type="evidence" value="ECO:0007669"/>
    <property type="project" value="UniProtKB-ARBA"/>
</dbReference>
<dbReference type="EMBL" id="AZST01000459">
    <property type="protein sequence ID" value="KEP48765.1"/>
    <property type="molecule type" value="Genomic_DNA"/>
</dbReference>
<keyword evidence="7" id="KW-0472">Membrane</keyword>
<evidence type="ECO:0000256" key="7">
    <source>
        <dbReference type="ARBA" id="ARBA00023136"/>
    </source>
</evidence>
<comment type="subcellular location">
    <subcellularLocation>
        <location evidence="1">Cell membrane</location>
        <topology evidence="1">Lipid-anchor</topology>
        <orientation evidence="1">Cytoplasmic side</orientation>
    </subcellularLocation>
</comment>
<dbReference type="OrthoDB" id="8830751at2759"/>
<feature type="compositionally biased region" description="Basic and acidic residues" evidence="11">
    <location>
        <begin position="165"/>
        <end position="184"/>
    </location>
</feature>
<keyword evidence="8" id="KW-0449">Lipoprotein</keyword>
<evidence type="ECO:0000256" key="6">
    <source>
        <dbReference type="ARBA" id="ARBA00023134"/>
    </source>
</evidence>
<reference evidence="12 13" key="1">
    <citation type="submission" date="2013-12" db="EMBL/GenBank/DDBJ databases">
        <authorList>
            <person name="Cubeta M."/>
            <person name="Pakala S."/>
            <person name="Fedorova N."/>
            <person name="Thomas E."/>
            <person name="Dean R."/>
            <person name="Jabaji S."/>
            <person name="Neate S."/>
            <person name="Toda T."/>
            <person name="Tavantzis S."/>
            <person name="Vilgalys R."/>
            <person name="Bharathan N."/>
            <person name="Pakala S."/>
            <person name="Losada L.S."/>
            <person name="Zafar N."/>
            <person name="Nierman W."/>
        </authorList>
    </citation>
    <scope>NUCLEOTIDE SEQUENCE [LARGE SCALE GENOMIC DNA]</scope>
    <source>
        <strain evidence="12 13">123E</strain>
    </source>
</reference>
<dbReference type="GO" id="GO:0007264">
    <property type="term" value="P:small GTPase-mediated signal transduction"/>
    <property type="evidence" value="ECO:0007669"/>
    <property type="project" value="InterPro"/>
</dbReference>
<dbReference type="FunFam" id="3.40.50.300:FF:000236">
    <property type="entry name" value="Cell division control protein 42"/>
    <property type="match status" value="1"/>
</dbReference>
<proteinExistence type="inferred from homology"/>
<keyword evidence="4" id="KW-0488">Methylation</keyword>
<evidence type="ECO:0000256" key="3">
    <source>
        <dbReference type="ARBA" id="ARBA00022475"/>
    </source>
</evidence>
<keyword evidence="9" id="KW-0636">Prenylation</keyword>
<keyword evidence="6" id="KW-0342">GTP-binding</keyword>
<dbReference type="InterPro" id="IPR037874">
    <property type="entry name" value="Cdc42"/>
</dbReference>
<feature type="compositionally biased region" description="Acidic residues" evidence="11">
    <location>
        <begin position="185"/>
        <end position="198"/>
    </location>
</feature>
<keyword evidence="13" id="KW-1185">Reference proteome</keyword>
<dbReference type="AlphaFoldDB" id="A0A074RU09"/>
<keyword evidence="3" id="KW-1003">Cell membrane</keyword>
<dbReference type="HOGENOM" id="CLU_696662_0_0_1"/>
<keyword evidence="10" id="KW-0131">Cell cycle</keyword>
<evidence type="ECO:0000256" key="9">
    <source>
        <dbReference type="ARBA" id="ARBA00023289"/>
    </source>
</evidence>
<evidence type="ECO:0000256" key="4">
    <source>
        <dbReference type="ARBA" id="ARBA00022481"/>
    </source>
</evidence>
<dbReference type="GO" id="GO:0005938">
    <property type="term" value="C:cell cortex"/>
    <property type="evidence" value="ECO:0007669"/>
    <property type="project" value="UniProtKB-ARBA"/>
</dbReference>
<comment type="similarity">
    <text evidence="2">Belongs to the small GTPase superfamily. Rho family. CDC42 subfamily.</text>
</comment>
<evidence type="ECO:0000256" key="5">
    <source>
        <dbReference type="ARBA" id="ARBA00022741"/>
    </source>
</evidence>
<feature type="region of interest" description="Disordered" evidence="11">
    <location>
        <begin position="1"/>
        <end position="202"/>
    </location>
</feature>
<dbReference type="InterPro" id="IPR027417">
    <property type="entry name" value="P-loop_NTPase"/>
</dbReference>
<keyword evidence="5" id="KW-0547">Nucleotide-binding</keyword>
<dbReference type="SMART" id="SM00175">
    <property type="entry name" value="RAB"/>
    <property type="match status" value="1"/>
</dbReference>
<evidence type="ECO:0000256" key="8">
    <source>
        <dbReference type="ARBA" id="ARBA00023288"/>
    </source>
</evidence>
<evidence type="ECO:0000256" key="1">
    <source>
        <dbReference type="ARBA" id="ARBA00004342"/>
    </source>
</evidence>
<dbReference type="PRINTS" id="PR00449">
    <property type="entry name" value="RASTRNSFRMNG"/>
</dbReference>
<accession>A0A074RU09</accession>
<dbReference type="GO" id="GO:0003924">
    <property type="term" value="F:GTPase activity"/>
    <property type="evidence" value="ECO:0007669"/>
    <property type="project" value="InterPro"/>
</dbReference>
<dbReference type="NCBIfam" id="TIGR00231">
    <property type="entry name" value="small_GTP"/>
    <property type="match status" value="1"/>
</dbReference>
<evidence type="ECO:0000256" key="2">
    <source>
        <dbReference type="ARBA" id="ARBA00008112"/>
    </source>
</evidence>
<dbReference type="InterPro" id="IPR001806">
    <property type="entry name" value="Small_GTPase"/>
</dbReference>
<evidence type="ECO:0000313" key="12">
    <source>
        <dbReference type="EMBL" id="KEP48765.1"/>
    </source>
</evidence>
<feature type="compositionally biased region" description="Low complexity" evidence="11">
    <location>
        <begin position="152"/>
        <end position="163"/>
    </location>
</feature>
<dbReference type="STRING" id="1423351.A0A074RU09"/>
<dbReference type="CDD" id="cd01874">
    <property type="entry name" value="Cdc42"/>
    <property type="match status" value="1"/>
</dbReference>
<dbReference type="SMART" id="SM00174">
    <property type="entry name" value="RHO"/>
    <property type="match status" value="1"/>
</dbReference>
<dbReference type="InterPro" id="IPR005225">
    <property type="entry name" value="Small_GTP-bd"/>
</dbReference>
<dbReference type="Proteomes" id="UP000027456">
    <property type="component" value="Unassembled WGS sequence"/>
</dbReference>
<dbReference type="GO" id="GO:0005525">
    <property type="term" value="F:GTP binding"/>
    <property type="evidence" value="ECO:0007669"/>
    <property type="project" value="UniProtKB-KW"/>
</dbReference>
<name>A0A074RU09_9AGAM</name>
<gene>
    <name evidence="12" type="ORF">V565_116190</name>
</gene>
<dbReference type="PANTHER" id="PTHR24072">
    <property type="entry name" value="RHO FAMILY GTPASE"/>
    <property type="match status" value="1"/>
</dbReference>
<feature type="compositionally biased region" description="Low complexity" evidence="11">
    <location>
        <begin position="1"/>
        <end position="105"/>
    </location>
</feature>
<evidence type="ECO:0000256" key="10">
    <source>
        <dbReference type="ARBA" id="ARBA00023306"/>
    </source>
</evidence>
<dbReference type="InterPro" id="IPR003578">
    <property type="entry name" value="Small_GTPase_Rho"/>
</dbReference>
<dbReference type="SUPFAM" id="SSF52540">
    <property type="entry name" value="P-loop containing nucleoside triphosphate hydrolases"/>
    <property type="match status" value="1"/>
</dbReference>
<dbReference type="PROSITE" id="PS51420">
    <property type="entry name" value="RHO"/>
    <property type="match status" value="1"/>
</dbReference>
<dbReference type="PROSITE" id="PS51419">
    <property type="entry name" value="RAB"/>
    <property type="match status" value="1"/>
</dbReference>
<evidence type="ECO:0000313" key="13">
    <source>
        <dbReference type="Proteomes" id="UP000027456"/>
    </source>
</evidence>
<protein>
    <submittedName>
        <fullName evidence="12">Small guanosine triphosphatase family (GTPase)-like Ras family protein</fullName>
    </submittedName>
</protein>
<dbReference type="GO" id="GO:0005886">
    <property type="term" value="C:plasma membrane"/>
    <property type="evidence" value="ECO:0007669"/>
    <property type="project" value="UniProtKB-SubCell"/>
</dbReference>
<dbReference type="Pfam" id="PF00071">
    <property type="entry name" value="Ras"/>
    <property type="match status" value="1"/>
</dbReference>
<dbReference type="GO" id="GO:0051286">
    <property type="term" value="C:cell tip"/>
    <property type="evidence" value="ECO:0007669"/>
    <property type="project" value="UniProtKB-ARBA"/>
</dbReference>
<dbReference type="SMART" id="SM00173">
    <property type="entry name" value="RAS"/>
    <property type="match status" value="1"/>
</dbReference>